<dbReference type="OrthoDB" id="66144at2759"/>
<evidence type="ECO:0000259" key="1">
    <source>
        <dbReference type="Pfam" id="PF13649"/>
    </source>
</evidence>
<accession>A0A395SXH9</accession>
<gene>
    <name evidence="2" type="ORF">FLONG3_5010</name>
</gene>
<dbReference type="Gene3D" id="3.40.50.150">
    <property type="entry name" value="Vaccinia Virus protein VP39"/>
    <property type="match status" value="1"/>
</dbReference>
<dbReference type="STRING" id="694270.A0A395SXH9"/>
<protein>
    <submittedName>
        <fullName evidence="2">Williams-beuren syndrome chromosomal region 27</fullName>
    </submittedName>
</protein>
<name>A0A395SXH9_9HYPO</name>
<dbReference type="InterPro" id="IPR029063">
    <property type="entry name" value="SAM-dependent_MTases_sf"/>
</dbReference>
<organism evidence="2 3">
    <name type="scientific">Fusarium longipes</name>
    <dbReference type="NCBI Taxonomy" id="694270"/>
    <lineage>
        <taxon>Eukaryota</taxon>
        <taxon>Fungi</taxon>
        <taxon>Dikarya</taxon>
        <taxon>Ascomycota</taxon>
        <taxon>Pezizomycotina</taxon>
        <taxon>Sordariomycetes</taxon>
        <taxon>Hypocreomycetidae</taxon>
        <taxon>Hypocreales</taxon>
        <taxon>Nectriaceae</taxon>
        <taxon>Fusarium</taxon>
    </lineage>
</organism>
<keyword evidence="3" id="KW-1185">Reference proteome</keyword>
<reference evidence="2 3" key="1">
    <citation type="journal article" date="2018" name="PLoS Pathog.">
        <title>Evolution of structural diversity of trichothecenes, a family of toxins produced by plant pathogenic and entomopathogenic fungi.</title>
        <authorList>
            <person name="Proctor R.H."/>
            <person name="McCormick S.P."/>
            <person name="Kim H.S."/>
            <person name="Cardoza R.E."/>
            <person name="Stanley A.M."/>
            <person name="Lindo L."/>
            <person name="Kelly A."/>
            <person name="Brown D.W."/>
            <person name="Lee T."/>
            <person name="Vaughan M.M."/>
            <person name="Alexander N.J."/>
            <person name="Busman M."/>
            <person name="Gutierrez S."/>
        </authorList>
    </citation>
    <scope>NUCLEOTIDE SEQUENCE [LARGE SCALE GENOMIC DNA]</scope>
    <source>
        <strain evidence="2 3">NRRL 20695</strain>
    </source>
</reference>
<dbReference type="PANTHER" id="PTHR42912">
    <property type="entry name" value="METHYLTRANSFERASE"/>
    <property type="match status" value="1"/>
</dbReference>
<sequence length="219" mass="23901">MIQTQRIILSKDVNMSQLERSLRSTSLSDTLSTYDEWANNYNQDVEREGYIAPKVAAESLVKHFGIQKISEARILDAGCGTGLVGEALLNLGAKHVDGIDLSPGMLEVAERTGLYETLRVANLAEQLEIASNIHDAVICVGTMTEGHVGPEALGEFVRITKPGGIIVCTVRESVWKPKGYQDKVNYLVQSGKAELVSNPEEHQRIGAGVYAHLVVLQIM</sequence>
<dbReference type="SUPFAM" id="SSF53335">
    <property type="entry name" value="S-adenosyl-L-methionine-dependent methyltransferases"/>
    <property type="match status" value="1"/>
</dbReference>
<comment type="caution">
    <text evidence="2">The sequence shown here is derived from an EMBL/GenBank/DDBJ whole genome shotgun (WGS) entry which is preliminary data.</text>
</comment>
<dbReference type="Proteomes" id="UP000266234">
    <property type="component" value="Unassembled WGS sequence"/>
</dbReference>
<dbReference type="Pfam" id="PF13649">
    <property type="entry name" value="Methyltransf_25"/>
    <property type="match status" value="1"/>
</dbReference>
<evidence type="ECO:0000313" key="2">
    <source>
        <dbReference type="EMBL" id="RGP76927.1"/>
    </source>
</evidence>
<evidence type="ECO:0000313" key="3">
    <source>
        <dbReference type="Proteomes" id="UP000266234"/>
    </source>
</evidence>
<dbReference type="PANTHER" id="PTHR42912:SF93">
    <property type="entry name" value="N6-ADENOSINE-METHYLTRANSFERASE TMT1A"/>
    <property type="match status" value="1"/>
</dbReference>
<dbReference type="InterPro" id="IPR050508">
    <property type="entry name" value="Methyltransf_Superfamily"/>
</dbReference>
<proteinExistence type="predicted"/>
<feature type="domain" description="Methyltransferase" evidence="1">
    <location>
        <begin position="74"/>
        <end position="164"/>
    </location>
</feature>
<dbReference type="GO" id="GO:0008168">
    <property type="term" value="F:methyltransferase activity"/>
    <property type="evidence" value="ECO:0007669"/>
    <property type="project" value="TreeGrafter"/>
</dbReference>
<dbReference type="CDD" id="cd02440">
    <property type="entry name" value="AdoMet_MTases"/>
    <property type="match status" value="1"/>
</dbReference>
<dbReference type="AlphaFoldDB" id="A0A395SXH9"/>
<dbReference type="InterPro" id="IPR041698">
    <property type="entry name" value="Methyltransf_25"/>
</dbReference>
<dbReference type="EMBL" id="PXOG01000104">
    <property type="protein sequence ID" value="RGP76927.1"/>
    <property type="molecule type" value="Genomic_DNA"/>
</dbReference>